<evidence type="ECO:0000313" key="3">
    <source>
        <dbReference type="EMBL" id="GAA0402534.1"/>
    </source>
</evidence>
<sequence>MCPRGGTPGGPLPDDPVMTIATTGQDVVEETRAFNARMARILGRFPPLHKIDDVALARSGDGPYPSPPLLAEGRDRTLPGRAGGVPVRVFTPPAVRGVYLFLHAGGRVVGSAAHQDQQLWDLARGAGVAVVAVDYRLAPENPHPAAPDDCEDAARWLVEHARSEFGTDRLVIGGESSGAELAVRTLLRLRDTDGSHRAFRGAYLAYGFYDASLTPSARSYGEDGPLLTTPVIRWMVGHAFPGMSPEELRDPAVSPLYADLHDLPRARFVVGTRDPALDDTTFMAARWGAAGNETDLEVVAEAVHGFTMFPIKVAERELERGREFVAGVVG</sequence>
<proteinExistence type="predicted"/>
<organism evidence="3 4">
    <name type="scientific">Streptomyces luteireticuli</name>
    <dbReference type="NCBI Taxonomy" id="173858"/>
    <lineage>
        <taxon>Bacteria</taxon>
        <taxon>Bacillati</taxon>
        <taxon>Actinomycetota</taxon>
        <taxon>Actinomycetes</taxon>
        <taxon>Kitasatosporales</taxon>
        <taxon>Streptomycetaceae</taxon>
        <taxon>Streptomyces</taxon>
    </lineage>
</organism>
<dbReference type="PANTHER" id="PTHR48081">
    <property type="entry name" value="AB HYDROLASE SUPERFAMILY PROTEIN C4A8.06C"/>
    <property type="match status" value="1"/>
</dbReference>
<name>A0ABN0YP35_9ACTN</name>
<feature type="domain" description="Alpha/beta hydrolase fold-3" evidence="2">
    <location>
        <begin position="100"/>
        <end position="307"/>
    </location>
</feature>
<gene>
    <name evidence="3" type="ORF">GCM10010357_24470</name>
</gene>
<dbReference type="GO" id="GO:0016787">
    <property type="term" value="F:hydrolase activity"/>
    <property type="evidence" value="ECO:0007669"/>
    <property type="project" value="UniProtKB-KW"/>
</dbReference>
<dbReference type="Proteomes" id="UP001500879">
    <property type="component" value="Unassembled WGS sequence"/>
</dbReference>
<comment type="caution">
    <text evidence="3">The sequence shown here is derived from an EMBL/GenBank/DDBJ whole genome shotgun (WGS) entry which is preliminary data.</text>
</comment>
<accession>A0ABN0YP35</accession>
<dbReference type="InterPro" id="IPR029058">
    <property type="entry name" value="AB_hydrolase_fold"/>
</dbReference>
<evidence type="ECO:0000256" key="1">
    <source>
        <dbReference type="ARBA" id="ARBA00022801"/>
    </source>
</evidence>
<protein>
    <submittedName>
        <fullName evidence="3">Alpha/beta hydrolase</fullName>
    </submittedName>
</protein>
<dbReference type="InterPro" id="IPR050300">
    <property type="entry name" value="GDXG_lipolytic_enzyme"/>
</dbReference>
<reference evidence="3 4" key="1">
    <citation type="journal article" date="2019" name="Int. J. Syst. Evol. Microbiol.">
        <title>The Global Catalogue of Microorganisms (GCM) 10K type strain sequencing project: providing services to taxonomists for standard genome sequencing and annotation.</title>
        <authorList>
            <consortium name="The Broad Institute Genomics Platform"/>
            <consortium name="The Broad Institute Genome Sequencing Center for Infectious Disease"/>
            <person name="Wu L."/>
            <person name="Ma J."/>
        </authorList>
    </citation>
    <scope>NUCLEOTIDE SEQUENCE [LARGE SCALE GENOMIC DNA]</scope>
    <source>
        <strain evidence="3 4">JCM 4788</strain>
    </source>
</reference>
<keyword evidence="4" id="KW-1185">Reference proteome</keyword>
<dbReference type="SUPFAM" id="SSF53474">
    <property type="entry name" value="alpha/beta-Hydrolases"/>
    <property type="match status" value="1"/>
</dbReference>
<dbReference type="PANTHER" id="PTHR48081:SF8">
    <property type="entry name" value="ALPHA_BETA HYDROLASE FOLD-3 DOMAIN-CONTAINING PROTEIN-RELATED"/>
    <property type="match status" value="1"/>
</dbReference>
<evidence type="ECO:0000313" key="4">
    <source>
        <dbReference type="Proteomes" id="UP001500879"/>
    </source>
</evidence>
<dbReference type="Gene3D" id="3.40.50.1820">
    <property type="entry name" value="alpha/beta hydrolase"/>
    <property type="match status" value="1"/>
</dbReference>
<keyword evidence="1 3" id="KW-0378">Hydrolase</keyword>
<dbReference type="Pfam" id="PF07859">
    <property type="entry name" value="Abhydrolase_3"/>
    <property type="match status" value="1"/>
</dbReference>
<evidence type="ECO:0000259" key="2">
    <source>
        <dbReference type="Pfam" id="PF07859"/>
    </source>
</evidence>
<dbReference type="EMBL" id="BAAABX010000024">
    <property type="protein sequence ID" value="GAA0402534.1"/>
    <property type="molecule type" value="Genomic_DNA"/>
</dbReference>
<dbReference type="InterPro" id="IPR013094">
    <property type="entry name" value="AB_hydrolase_3"/>
</dbReference>